<dbReference type="EMBL" id="JAVFWL010000001">
    <property type="protein sequence ID" value="KAK6731515.1"/>
    <property type="molecule type" value="Genomic_DNA"/>
</dbReference>
<evidence type="ECO:0000256" key="1">
    <source>
        <dbReference type="SAM" id="MobiDB-lite"/>
    </source>
</evidence>
<evidence type="ECO:0000313" key="2">
    <source>
        <dbReference type="EMBL" id="KAK6731515.1"/>
    </source>
</evidence>
<feature type="compositionally biased region" description="Basic and acidic residues" evidence="1">
    <location>
        <begin position="9"/>
        <end position="33"/>
    </location>
</feature>
<keyword evidence="3" id="KW-1185">Reference proteome</keyword>
<feature type="region of interest" description="Disordered" evidence="1">
    <location>
        <begin position="1"/>
        <end position="90"/>
    </location>
</feature>
<sequence length="90" mass="10297">MLNALKGGRQRDGLMCSKEDQLRDHLHAPEGPRQRHSRNQPAALCHLTGFLNGSNEGDKAKTSDVNQERYRSWLQLKENQSKDRNKQETA</sequence>
<reference evidence="2 3" key="1">
    <citation type="submission" date="2023-08" db="EMBL/GenBank/DDBJ databases">
        <title>A Necator americanus chromosomal reference genome.</title>
        <authorList>
            <person name="Ilik V."/>
            <person name="Petrzelkova K.J."/>
            <person name="Pardy F."/>
            <person name="Fuh T."/>
            <person name="Niatou-Singa F.S."/>
            <person name="Gouil Q."/>
            <person name="Baker L."/>
            <person name="Ritchie M.E."/>
            <person name="Jex A.R."/>
            <person name="Gazzola D."/>
            <person name="Li H."/>
            <person name="Toshio Fujiwara R."/>
            <person name="Zhan B."/>
            <person name="Aroian R.V."/>
            <person name="Pafco B."/>
            <person name="Schwarz E.M."/>
        </authorList>
    </citation>
    <scope>NUCLEOTIDE SEQUENCE [LARGE SCALE GENOMIC DNA]</scope>
    <source>
        <strain evidence="2 3">Aroian</strain>
        <tissue evidence="2">Whole animal</tissue>
    </source>
</reference>
<accession>A0ABR1C000</accession>
<proteinExistence type="predicted"/>
<gene>
    <name evidence="2" type="primary">Necator_chrI.g3898</name>
    <name evidence="2" type="ORF">RB195_007769</name>
</gene>
<feature type="compositionally biased region" description="Basic and acidic residues" evidence="1">
    <location>
        <begin position="79"/>
        <end position="90"/>
    </location>
</feature>
<feature type="compositionally biased region" description="Basic and acidic residues" evidence="1">
    <location>
        <begin position="56"/>
        <end position="71"/>
    </location>
</feature>
<comment type="caution">
    <text evidence="2">The sequence shown here is derived from an EMBL/GenBank/DDBJ whole genome shotgun (WGS) entry which is preliminary data.</text>
</comment>
<dbReference type="Proteomes" id="UP001303046">
    <property type="component" value="Unassembled WGS sequence"/>
</dbReference>
<protein>
    <submittedName>
        <fullName evidence="2">Uncharacterized protein</fullName>
    </submittedName>
</protein>
<organism evidence="2 3">
    <name type="scientific">Necator americanus</name>
    <name type="common">Human hookworm</name>
    <dbReference type="NCBI Taxonomy" id="51031"/>
    <lineage>
        <taxon>Eukaryota</taxon>
        <taxon>Metazoa</taxon>
        <taxon>Ecdysozoa</taxon>
        <taxon>Nematoda</taxon>
        <taxon>Chromadorea</taxon>
        <taxon>Rhabditida</taxon>
        <taxon>Rhabditina</taxon>
        <taxon>Rhabditomorpha</taxon>
        <taxon>Strongyloidea</taxon>
        <taxon>Ancylostomatidae</taxon>
        <taxon>Bunostominae</taxon>
        <taxon>Necator</taxon>
    </lineage>
</organism>
<name>A0ABR1C000_NECAM</name>
<evidence type="ECO:0000313" key="3">
    <source>
        <dbReference type="Proteomes" id="UP001303046"/>
    </source>
</evidence>